<comment type="caution">
    <text evidence="1">The sequence shown here is derived from an EMBL/GenBank/DDBJ whole genome shotgun (WGS) entry which is preliminary data.</text>
</comment>
<evidence type="ECO:0000313" key="2">
    <source>
        <dbReference type="Proteomes" id="UP001500238"/>
    </source>
</evidence>
<keyword evidence="2" id="KW-1185">Reference proteome</keyword>
<sequence>MMRPFLRDWATARKYAIACTRDGRFLWCAPHRRRRPATQSARSTKVRVSVKTPLLGLTALGLILSGCAGKGEIVEGGITAVRSACPTVGVAANTGDLTLFDPVTSRDAGAIDVVANMTNVRGTCNDAGDQIVSAVTFDVLARRTRTDGPRDVTLPYYIAIVRGGTAVTAKRKGQIAIHFDAGQARAQASGSASAQIARAAATLPDDVREQLTRKRKAGDEDAATDPLSRPEVRSAVLRASFEALVGFQLTDDQLKYNVQR</sequence>
<dbReference type="EMBL" id="BAAAES010000008">
    <property type="protein sequence ID" value="GAA0668078.1"/>
    <property type="molecule type" value="Genomic_DNA"/>
</dbReference>
<proteinExistence type="predicted"/>
<accession>A0ABP3SZ96</accession>
<protein>
    <submittedName>
        <fullName evidence="1">Uncharacterized protein</fullName>
    </submittedName>
</protein>
<evidence type="ECO:0000313" key="1">
    <source>
        <dbReference type="EMBL" id="GAA0668078.1"/>
    </source>
</evidence>
<dbReference type="Proteomes" id="UP001500238">
    <property type="component" value="Unassembled WGS sequence"/>
</dbReference>
<reference evidence="2" key="1">
    <citation type="journal article" date="2019" name="Int. J. Syst. Evol. Microbiol.">
        <title>The Global Catalogue of Microorganisms (GCM) 10K type strain sequencing project: providing services to taxonomists for standard genome sequencing and annotation.</title>
        <authorList>
            <consortium name="The Broad Institute Genomics Platform"/>
            <consortium name="The Broad Institute Genome Sequencing Center for Infectious Disease"/>
            <person name="Wu L."/>
            <person name="Ma J."/>
        </authorList>
    </citation>
    <scope>NUCLEOTIDE SEQUENCE [LARGE SCALE GENOMIC DNA]</scope>
    <source>
        <strain evidence="2">JCM 14603</strain>
    </source>
</reference>
<name>A0ABP3SZ96_9SPHN</name>
<gene>
    <name evidence="1" type="ORF">GCM10009102_17790</name>
</gene>
<organism evidence="1 2">
    <name type="scientific">Sphingomonas insulae</name>
    <dbReference type="NCBI Taxonomy" id="424800"/>
    <lineage>
        <taxon>Bacteria</taxon>
        <taxon>Pseudomonadati</taxon>
        <taxon>Pseudomonadota</taxon>
        <taxon>Alphaproteobacteria</taxon>
        <taxon>Sphingomonadales</taxon>
        <taxon>Sphingomonadaceae</taxon>
        <taxon>Sphingomonas</taxon>
    </lineage>
</organism>